<feature type="compositionally biased region" description="Polar residues" evidence="1">
    <location>
        <begin position="10"/>
        <end position="20"/>
    </location>
</feature>
<evidence type="ECO:0000256" key="1">
    <source>
        <dbReference type="SAM" id="MobiDB-lite"/>
    </source>
</evidence>
<accession>A0ABW2S3K6</accession>
<reference evidence="3" key="1">
    <citation type="journal article" date="2019" name="Int. J. Syst. Evol. Microbiol.">
        <title>The Global Catalogue of Microorganisms (GCM) 10K type strain sequencing project: providing services to taxonomists for standard genome sequencing and annotation.</title>
        <authorList>
            <consortium name="The Broad Institute Genomics Platform"/>
            <consortium name="The Broad Institute Genome Sequencing Center for Infectious Disease"/>
            <person name="Wu L."/>
            <person name="Ma J."/>
        </authorList>
    </citation>
    <scope>NUCLEOTIDE SEQUENCE [LARGE SCALE GENOMIC DNA]</scope>
    <source>
        <strain evidence="3">ICMP 19430</strain>
    </source>
</reference>
<feature type="region of interest" description="Disordered" evidence="1">
    <location>
        <begin position="1"/>
        <end position="84"/>
    </location>
</feature>
<evidence type="ECO:0000313" key="2">
    <source>
        <dbReference type="EMBL" id="MFC7450550.1"/>
    </source>
</evidence>
<organism evidence="2 3">
    <name type="scientific">Rhodococcus daqingensis</name>
    <dbReference type="NCBI Taxonomy" id="2479363"/>
    <lineage>
        <taxon>Bacteria</taxon>
        <taxon>Bacillati</taxon>
        <taxon>Actinomycetota</taxon>
        <taxon>Actinomycetes</taxon>
        <taxon>Mycobacteriales</taxon>
        <taxon>Nocardiaceae</taxon>
        <taxon>Rhodococcus</taxon>
    </lineage>
</organism>
<protein>
    <submittedName>
        <fullName evidence="2">Uncharacterized protein</fullName>
    </submittedName>
</protein>
<name>A0ABW2S3K6_9NOCA</name>
<dbReference type="EMBL" id="JBHTCS010000026">
    <property type="protein sequence ID" value="MFC7450550.1"/>
    <property type="molecule type" value="Genomic_DNA"/>
</dbReference>
<proteinExistence type="predicted"/>
<feature type="compositionally biased region" description="Low complexity" evidence="1">
    <location>
        <begin position="38"/>
        <end position="75"/>
    </location>
</feature>
<dbReference type="Proteomes" id="UP001596484">
    <property type="component" value="Unassembled WGS sequence"/>
</dbReference>
<gene>
    <name evidence="2" type="ORF">ACFQS9_21870</name>
</gene>
<evidence type="ECO:0000313" key="3">
    <source>
        <dbReference type="Proteomes" id="UP001596484"/>
    </source>
</evidence>
<sequence length="84" mass="8716">MRKITYANMRDSSLNDTTASLPDEEAARLVQSGQARYTTAEATAPQTTTTATAELTPTPDGTAEAAEPTADEAPASGRGRGSRS</sequence>
<keyword evidence="3" id="KW-1185">Reference proteome</keyword>
<dbReference type="RefSeq" id="WP_378408593.1">
    <property type="nucleotide sequence ID" value="NZ_JBHTCS010000026.1"/>
</dbReference>
<comment type="caution">
    <text evidence="2">The sequence shown here is derived from an EMBL/GenBank/DDBJ whole genome shotgun (WGS) entry which is preliminary data.</text>
</comment>